<evidence type="ECO:0000256" key="1">
    <source>
        <dbReference type="ARBA" id="ARBA00008635"/>
    </source>
</evidence>
<name>A0ABT8KZ83_9BACT</name>
<dbReference type="SUPFAM" id="SSF109854">
    <property type="entry name" value="DinB/YfiT-like putative metalloenzymes"/>
    <property type="match status" value="1"/>
</dbReference>
<dbReference type="InterPro" id="IPR007837">
    <property type="entry name" value="DinB"/>
</dbReference>
<dbReference type="Pfam" id="PF05163">
    <property type="entry name" value="DinB"/>
    <property type="match status" value="1"/>
</dbReference>
<organism evidence="3 4">
    <name type="scientific">Agaribacillus aureus</name>
    <dbReference type="NCBI Taxonomy" id="3051825"/>
    <lineage>
        <taxon>Bacteria</taxon>
        <taxon>Pseudomonadati</taxon>
        <taxon>Bacteroidota</taxon>
        <taxon>Cytophagia</taxon>
        <taxon>Cytophagales</taxon>
        <taxon>Splendidivirgaceae</taxon>
        <taxon>Agaribacillus</taxon>
    </lineage>
</organism>
<gene>
    <name evidence="3" type="ORF">QQ020_01995</name>
</gene>
<comment type="caution">
    <text evidence="3">The sequence shown here is derived from an EMBL/GenBank/DDBJ whole genome shotgun (WGS) entry which is preliminary data.</text>
</comment>
<evidence type="ECO:0000313" key="4">
    <source>
        <dbReference type="Proteomes" id="UP001172083"/>
    </source>
</evidence>
<sequence>MQHASITEFLQYYSKVKGRTKKVVSLITEDNITYSLNEKQFSIGDLARHIPLVELHFYLPIIKGHASGYSGCDASFAPDTASILALYEQAELEMEDILKDKPAEFLKQRIKMPKGDISLYKWLRLILEHEIHHRGQIYQLLSASGVSVPNIFGLSSEDLISISS</sequence>
<dbReference type="Gene3D" id="1.20.120.450">
    <property type="entry name" value="dinb family like domain"/>
    <property type="match status" value="1"/>
</dbReference>
<protein>
    <submittedName>
        <fullName evidence="3">DinB family protein</fullName>
    </submittedName>
</protein>
<keyword evidence="2" id="KW-0479">Metal-binding</keyword>
<dbReference type="InterPro" id="IPR034660">
    <property type="entry name" value="DinB/YfiT-like"/>
</dbReference>
<proteinExistence type="inferred from homology"/>
<comment type="similarity">
    <text evidence="1">Belongs to the DinB family.</text>
</comment>
<accession>A0ABT8KZ83</accession>
<dbReference type="Proteomes" id="UP001172083">
    <property type="component" value="Unassembled WGS sequence"/>
</dbReference>
<reference evidence="3" key="1">
    <citation type="submission" date="2023-06" db="EMBL/GenBank/DDBJ databases">
        <title>Genomic of Agaribacillus aureum.</title>
        <authorList>
            <person name="Wang G."/>
        </authorList>
    </citation>
    <scope>NUCLEOTIDE SEQUENCE</scope>
    <source>
        <strain evidence="3">BMA12</strain>
    </source>
</reference>
<evidence type="ECO:0000313" key="3">
    <source>
        <dbReference type="EMBL" id="MDN5210792.1"/>
    </source>
</evidence>
<evidence type="ECO:0000256" key="2">
    <source>
        <dbReference type="ARBA" id="ARBA00022723"/>
    </source>
</evidence>
<keyword evidence="4" id="KW-1185">Reference proteome</keyword>
<dbReference type="RefSeq" id="WP_346756133.1">
    <property type="nucleotide sequence ID" value="NZ_JAUJEB010000001.1"/>
</dbReference>
<dbReference type="EMBL" id="JAUJEB010000001">
    <property type="protein sequence ID" value="MDN5210792.1"/>
    <property type="molecule type" value="Genomic_DNA"/>
</dbReference>